<dbReference type="PANTHER" id="PTHR46701">
    <property type="entry name" value="GLYCOSYLTRANSFERASE-LIKE KOBITO 1"/>
    <property type="match status" value="1"/>
</dbReference>
<evidence type="ECO:0000313" key="2">
    <source>
        <dbReference type="Proteomes" id="UP000315295"/>
    </source>
</evidence>
<protein>
    <submittedName>
        <fullName evidence="1">Uncharacterized protein</fullName>
    </submittedName>
</protein>
<dbReference type="AlphaFoldDB" id="A0A540K498"/>
<dbReference type="Proteomes" id="UP000315295">
    <property type="component" value="Unassembled WGS sequence"/>
</dbReference>
<proteinExistence type="predicted"/>
<reference evidence="1 2" key="1">
    <citation type="journal article" date="2019" name="G3 (Bethesda)">
        <title>Sequencing of a Wild Apple (Malus baccata) Genome Unravels the Differences Between Cultivated and Wild Apple Species Regarding Disease Resistance and Cold Tolerance.</title>
        <authorList>
            <person name="Chen X."/>
        </authorList>
    </citation>
    <scope>NUCLEOTIDE SEQUENCE [LARGE SCALE GENOMIC DNA]</scope>
    <source>
        <strain evidence="2">cv. Shandingzi</strain>
        <tissue evidence="1">Leaves</tissue>
    </source>
</reference>
<accession>A0A540K498</accession>
<dbReference type="GO" id="GO:0009737">
    <property type="term" value="P:response to abscisic acid"/>
    <property type="evidence" value="ECO:0007669"/>
    <property type="project" value="InterPro"/>
</dbReference>
<dbReference type="PANTHER" id="PTHR46701:SF6">
    <property type="entry name" value="GLYCOSYLTRANSFERASE FAMILY 92 PROTEIN"/>
    <property type="match status" value="1"/>
</dbReference>
<dbReference type="STRING" id="106549.A0A540K498"/>
<sequence>MVIIQGLRESGVFSSVIVSAAQTNLTKDQFLSSVESGNSSRESTSGAINSRKIGKLLDSQATARRVLELIDDASRPSAIPPLSPPGLDEDDFQIDVQLSSKSQ</sequence>
<dbReference type="EMBL" id="VIEB01005474">
    <property type="protein sequence ID" value="TQD69044.1"/>
    <property type="molecule type" value="Genomic_DNA"/>
</dbReference>
<evidence type="ECO:0000313" key="1">
    <source>
        <dbReference type="EMBL" id="TQD69044.1"/>
    </source>
</evidence>
<organism evidence="1 2">
    <name type="scientific">Malus baccata</name>
    <name type="common">Siberian crab apple</name>
    <name type="synonym">Pyrus baccata</name>
    <dbReference type="NCBI Taxonomy" id="106549"/>
    <lineage>
        <taxon>Eukaryota</taxon>
        <taxon>Viridiplantae</taxon>
        <taxon>Streptophyta</taxon>
        <taxon>Embryophyta</taxon>
        <taxon>Tracheophyta</taxon>
        <taxon>Spermatophyta</taxon>
        <taxon>Magnoliopsida</taxon>
        <taxon>eudicotyledons</taxon>
        <taxon>Gunneridae</taxon>
        <taxon>Pentapetalae</taxon>
        <taxon>rosids</taxon>
        <taxon>fabids</taxon>
        <taxon>Rosales</taxon>
        <taxon>Rosaceae</taxon>
        <taxon>Amygdaloideae</taxon>
        <taxon>Maleae</taxon>
        <taxon>Malus</taxon>
    </lineage>
</organism>
<dbReference type="InterPro" id="IPR044224">
    <property type="entry name" value="KOBITO1-like"/>
</dbReference>
<dbReference type="GO" id="GO:0030244">
    <property type="term" value="P:cellulose biosynthetic process"/>
    <property type="evidence" value="ECO:0007669"/>
    <property type="project" value="InterPro"/>
</dbReference>
<name>A0A540K498_MALBA</name>
<gene>
    <name evidence="1" type="ORF">C1H46_045423</name>
</gene>
<comment type="caution">
    <text evidence="1">The sequence shown here is derived from an EMBL/GenBank/DDBJ whole genome shotgun (WGS) entry which is preliminary data.</text>
</comment>
<keyword evidence="2" id="KW-1185">Reference proteome</keyword>